<evidence type="ECO:0000256" key="4">
    <source>
        <dbReference type="ARBA" id="ARBA00022989"/>
    </source>
</evidence>
<dbReference type="EMBL" id="KQ087180">
    <property type="protein sequence ID" value="KLT45750.1"/>
    <property type="molecule type" value="Genomic_DNA"/>
</dbReference>
<feature type="region of interest" description="Disordered" evidence="7">
    <location>
        <begin position="199"/>
        <end position="261"/>
    </location>
</feature>
<evidence type="ECO:0000256" key="5">
    <source>
        <dbReference type="ARBA" id="ARBA00023136"/>
    </source>
</evidence>
<evidence type="ECO:0000256" key="6">
    <source>
        <dbReference type="RuleBase" id="RU362006"/>
    </source>
</evidence>
<evidence type="ECO:0000256" key="7">
    <source>
        <dbReference type="SAM" id="MobiDB-lite"/>
    </source>
</evidence>
<comment type="subcellular location">
    <subcellularLocation>
        <location evidence="1 6">Membrane</location>
        <topology evidence="1 6">Multi-pass membrane protein</topology>
    </subcellularLocation>
</comment>
<reference evidence="8 9" key="1">
    <citation type="submission" date="2015-03" db="EMBL/GenBank/DDBJ databases">
        <title>Genomics and transcriptomics of the oil-accumulating basidiomycete yeast T. oleaginosus allow insights into substrate utilization and the diverse evolutionary trajectories of mating systems in fungi.</title>
        <authorList>
            <consortium name="DOE Joint Genome Institute"/>
            <person name="Kourist R."/>
            <person name="Kracht O."/>
            <person name="Bracharz F."/>
            <person name="Lipzen A."/>
            <person name="Nolan M."/>
            <person name="Ohm R."/>
            <person name="Grigoriev I."/>
            <person name="Sun S."/>
            <person name="Heitman J."/>
            <person name="Bruck T."/>
            <person name="Nowrousian M."/>
        </authorList>
    </citation>
    <scope>NUCLEOTIDE SEQUENCE [LARGE SCALE GENOMIC DNA]</scope>
    <source>
        <strain evidence="8 9">IBC0246</strain>
    </source>
</reference>
<evidence type="ECO:0000313" key="9">
    <source>
        <dbReference type="Proteomes" id="UP000053611"/>
    </source>
</evidence>
<dbReference type="RefSeq" id="XP_018282241.1">
    <property type="nucleotide sequence ID" value="XM_018425109.1"/>
</dbReference>
<dbReference type="PANTHER" id="PTHR12300:SF161">
    <property type="entry name" value="RECEPTOR EXPRESSION-ENHANCING PROTEIN"/>
    <property type="match status" value="1"/>
</dbReference>
<keyword evidence="5 6" id="KW-0472">Membrane</keyword>
<evidence type="ECO:0000256" key="2">
    <source>
        <dbReference type="ARBA" id="ARBA00008573"/>
    </source>
</evidence>
<keyword evidence="4 6" id="KW-1133">Transmembrane helix</keyword>
<accession>A0A0J0XXF8</accession>
<gene>
    <name evidence="8" type="ORF">CC85DRAFT_299398</name>
</gene>
<keyword evidence="3 6" id="KW-0812">Transmembrane</keyword>
<proteinExistence type="inferred from homology"/>
<keyword evidence="9" id="KW-1185">Reference proteome</keyword>
<dbReference type="Proteomes" id="UP000053611">
    <property type="component" value="Unassembled WGS sequence"/>
</dbReference>
<name>A0A0J0XXF8_9TREE</name>
<feature type="transmembrane region" description="Helical" evidence="6">
    <location>
        <begin position="135"/>
        <end position="156"/>
    </location>
</feature>
<dbReference type="Pfam" id="PF03134">
    <property type="entry name" value="TB2_DP1_HVA22"/>
    <property type="match status" value="1"/>
</dbReference>
<dbReference type="GeneID" id="28985712"/>
<evidence type="ECO:0000256" key="1">
    <source>
        <dbReference type="ARBA" id="ARBA00004141"/>
    </source>
</evidence>
<dbReference type="PANTHER" id="PTHR12300">
    <property type="entry name" value="HVA22-LIKE PROTEINS"/>
    <property type="match status" value="1"/>
</dbReference>
<comment type="caution">
    <text evidence="6">Lacks conserved residue(s) required for the propagation of feature annotation.</text>
</comment>
<sequence>MSTPGSTSPQSPLQRARAAGAVHAARATDALTAARTKFDQAAAHPHAQRAYAIADEQVRALRRALGGSESVVAAEKATGIDRVRLVAGALAAFILLVPLNTFGMAQATTSALTLILPAYKALLILERGGPTENLLAYFVVLGYFQVLESLLLPILVSQIPRYYTVKLAFMIYLAHPRTNGAIKVYNILFSRKIKTPPMSPSPLSPMSPTWPGSPNGLDDRGPLSPVSPTRAAGVPLPQSPSPQDDVFSASGFTRIPRAVKE</sequence>
<dbReference type="GO" id="GO:0016020">
    <property type="term" value="C:membrane"/>
    <property type="evidence" value="ECO:0007669"/>
    <property type="project" value="UniProtKB-SubCell"/>
</dbReference>
<evidence type="ECO:0000256" key="3">
    <source>
        <dbReference type="ARBA" id="ARBA00022692"/>
    </source>
</evidence>
<feature type="transmembrane region" description="Helical" evidence="6">
    <location>
        <begin position="85"/>
        <end position="115"/>
    </location>
</feature>
<organism evidence="8 9">
    <name type="scientific">Cutaneotrichosporon oleaginosum</name>
    <dbReference type="NCBI Taxonomy" id="879819"/>
    <lineage>
        <taxon>Eukaryota</taxon>
        <taxon>Fungi</taxon>
        <taxon>Dikarya</taxon>
        <taxon>Basidiomycota</taxon>
        <taxon>Agaricomycotina</taxon>
        <taxon>Tremellomycetes</taxon>
        <taxon>Trichosporonales</taxon>
        <taxon>Trichosporonaceae</taxon>
        <taxon>Cutaneotrichosporon</taxon>
    </lineage>
</organism>
<dbReference type="AlphaFoldDB" id="A0A0J0XXF8"/>
<dbReference type="OrthoDB" id="10009287at2759"/>
<dbReference type="STRING" id="879819.A0A0J0XXF8"/>
<evidence type="ECO:0000313" key="8">
    <source>
        <dbReference type="EMBL" id="KLT45750.1"/>
    </source>
</evidence>
<dbReference type="InterPro" id="IPR004345">
    <property type="entry name" value="TB2_DP1_HVA22"/>
</dbReference>
<protein>
    <recommendedName>
        <fullName evidence="6">Protein YOP1</fullName>
    </recommendedName>
</protein>
<comment type="similarity">
    <text evidence="2 6">Belongs to the DP1 family.</text>
</comment>